<evidence type="ECO:0000313" key="3">
    <source>
        <dbReference type="EMBL" id="VTJ50800.1"/>
    </source>
</evidence>
<dbReference type="Proteomes" id="UP000335636">
    <property type="component" value="Unassembled WGS sequence"/>
</dbReference>
<keyword evidence="4" id="KW-1185">Reference proteome</keyword>
<name>A0A5E4A0U5_MARMO</name>
<dbReference type="EMBL" id="CABDUW010000001">
    <property type="protein sequence ID" value="VTJ50800.1"/>
    <property type="molecule type" value="Genomic_DNA"/>
</dbReference>
<accession>A0A5E4A0U5</accession>
<reference evidence="3 4" key="1">
    <citation type="submission" date="2019-04" db="EMBL/GenBank/DDBJ databases">
        <authorList>
            <person name="Alioto T."/>
            <person name="Alioto T."/>
        </authorList>
    </citation>
    <scope>NUCLEOTIDE SEQUENCE [LARGE SCALE GENOMIC DNA]</scope>
</reference>
<evidence type="ECO:0000256" key="1">
    <source>
        <dbReference type="SAM" id="MobiDB-lite"/>
    </source>
</evidence>
<feature type="region of interest" description="Disordered" evidence="1">
    <location>
        <begin position="22"/>
        <end position="48"/>
    </location>
</feature>
<organism evidence="3 4">
    <name type="scientific">Marmota monax</name>
    <name type="common">Woodchuck</name>
    <dbReference type="NCBI Taxonomy" id="9995"/>
    <lineage>
        <taxon>Eukaryota</taxon>
        <taxon>Metazoa</taxon>
        <taxon>Chordata</taxon>
        <taxon>Craniata</taxon>
        <taxon>Vertebrata</taxon>
        <taxon>Euteleostomi</taxon>
        <taxon>Mammalia</taxon>
        <taxon>Eutheria</taxon>
        <taxon>Euarchontoglires</taxon>
        <taxon>Glires</taxon>
        <taxon>Rodentia</taxon>
        <taxon>Sciuromorpha</taxon>
        <taxon>Sciuridae</taxon>
        <taxon>Xerinae</taxon>
        <taxon>Marmotini</taxon>
        <taxon>Marmota</taxon>
    </lineage>
</organism>
<gene>
    <name evidence="2" type="ORF">GHT09_001175</name>
    <name evidence="3" type="ORF">MONAX_5E025823</name>
</gene>
<protein>
    <submittedName>
        <fullName evidence="3">Uncharacterized protein</fullName>
    </submittedName>
</protein>
<reference evidence="2" key="2">
    <citation type="submission" date="2020-08" db="EMBL/GenBank/DDBJ databases">
        <authorList>
            <person name="Shumante A."/>
            <person name="Zimin A.V."/>
            <person name="Puiu D."/>
            <person name="Salzberg S.L."/>
        </authorList>
    </citation>
    <scope>NUCLEOTIDE SEQUENCE</scope>
    <source>
        <strain evidence="2">WC2-LM</strain>
        <tissue evidence="2">Liver</tissue>
    </source>
</reference>
<dbReference type="EMBL" id="WJEC01007804">
    <property type="protein sequence ID" value="KAF7467272.1"/>
    <property type="molecule type" value="Genomic_DNA"/>
</dbReference>
<evidence type="ECO:0000313" key="4">
    <source>
        <dbReference type="Proteomes" id="UP000335636"/>
    </source>
</evidence>
<evidence type="ECO:0000313" key="2">
    <source>
        <dbReference type="EMBL" id="KAF7467272.1"/>
    </source>
</evidence>
<proteinExistence type="predicted"/>
<dbReference type="Proteomes" id="UP000662637">
    <property type="component" value="Unassembled WGS sequence"/>
</dbReference>
<sequence>MRQVFSSSILWPNNLFCKPVTKDGPSVPVPPRMQPSRLQTPLDRKQRDAPAALERVELSVVLKPRLQAPASKAWTGHDAQEAPRSCGCMIGSRVSQPGRRFLLAHPQPCLAFCGAPQGGGEVEAVRALIQDGKRLDFRYVWEGTSRGQEGV</sequence>
<dbReference type="AlphaFoldDB" id="A0A5E4A0U5"/>